<proteinExistence type="predicted"/>
<evidence type="ECO:0000313" key="3">
    <source>
        <dbReference type="EMBL" id="KAJ3224343.1"/>
    </source>
</evidence>
<dbReference type="SUPFAM" id="SSF101489">
    <property type="entry name" value="Eukaryotic initiation factor 4f subunit eIF4g, eIF4e-binding domain"/>
    <property type="match status" value="1"/>
</dbReference>
<feature type="domain" description="Eukaryotic translation initiation factor 4G1 eIF4E-binding" evidence="2">
    <location>
        <begin position="21"/>
        <end position="67"/>
    </location>
</feature>
<feature type="region of interest" description="Disordered" evidence="1">
    <location>
        <begin position="74"/>
        <end position="94"/>
    </location>
</feature>
<protein>
    <recommendedName>
        <fullName evidence="2">Eukaryotic translation initiation factor 4G1 eIF4E-binding domain-containing protein</fullName>
    </recommendedName>
</protein>
<evidence type="ECO:0000256" key="1">
    <source>
        <dbReference type="SAM" id="MobiDB-lite"/>
    </source>
</evidence>
<dbReference type="Proteomes" id="UP001211065">
    <property type="component" value="Unassembled WGS sequence"/>
</dbReference>
<dbReference type="Pfam" id="PF12152">
    <property type="entry name" value="eIF_4G1"/>
    <property type="match status" value="1"/>
</dbReference>
<gene>
    <name evidence="3" type="ORF">HK099_008587</name>
</gene>
<dbReference type="InterPro" id="IPR022745">
    <property type="entry name" value="eIF4G1_eIF4E-bd"/>
</dbReference>
<dbReference type="InterPro" id="IPR036211">
    <property type="entry name" value="eIF4G_eIF4E-bd_sf"/>
</dbReference>
<dbReference type="Gene3D" id="1.20.970.30">
    <property type="entry name" value="eIF4G, eIF4E-binding domain"/>
    <property type="match status" value="1"/>
</dbReference>
<comment type="caution">
    <text evidence="3">The sequence shown here is derived from an EMBL/GenBank/DDBJ whole genome shotgun (WGS) entry which is preliminary data.</text>
</comment>
<reference evidence="3" key="1">
    <citation type="submission" date="2020-05" db="EMBL/GenBank/DDBJ databases">
        <title>Phylogenomic resolution of chytrid fungi.</title>
        <authorList>
            <person name="Stajich J.E."/>
            <person name="Amses K."/>
            <person name="Simmons R."/>
            <person name="Seto K."/>
            <person name="Myers J."/>
            <person name="Bonds A."/>
            <person name="Quandt C.A."/>
            <person name="Barry K."/>
            <person name="Liu P."/>
            <person name="Grigoriev I."/>
            <person name="Longcore J.E."/>
            <person name="James T.Y."/>
        </authorList>
    </citation>
    <scope>NUCLEOTIDE SEQUENCE</scope>
    <source>
        <strain evidence="3">JEL0476</strain>
    </source>
</reference>
<dbReference type="EMBL" id="JADGJW010000096">
    <property type="protein sequence ID" value="KAJ3224343.1"/>
    <property type="molecule type" value="Genomic_DNA"/>
</dbReference>
<organism evidence="3 4">
    <name type="scientific">Clydaea vesicula</name>
    <dbReference type="NCBI Taxonomy" id="447962"/>
    <lineage>
        <taxon>Eukaryota</taxon>
        <taxon>Fungi</taxon>
        <taxon>Fungi incertae sedis</taxon>
        <taxon>Chytridiomycota</taxon>
        <taxon>Chytridiomycota incertae sedis</taxon>
        <taxon>Chytridiomycetes</taxon>
        <taxon>Lobulomycetales</taxon>
        <taxon>Lobulomycetaceae</taxon>
        <taxon>Clydaea</taxon>
    </lineage>
</organism>
<dbReference type="AlphaFoldDB" id="A0AAD5XXQ4"/>
<sequence length="153" mass="17429">MVMNSMKDLNIFATLQKDIAILSDSTNITYPQDVENPNILRNNEENAKLVYKRDFLLAFRPFVKYEIGFPDDVKSAKSPDLAISPPSRVDDADEGQWDTAISHKHKKDLKGFQFVCSDCKGNASLSAKEVEYFRQKGYKMPKKCKNCKVKARS</sequence>
<keyword evidence="4" id="KW-1185">Reference proteome</keyword>
<evidence type="ECO:0000259" key="2">
    <source>
        <dbReference type="Pfam" id="PF12152"/>
    </source>
</evidence>
<evidence type="ECO:0000313" key="4">
    <source>
        <dbReference type="Proteomes" id="UP001211065"/>
    </source>
</evidence>
<accession>A0AAD5XXQ4</accession>
<name>A0AAD5XXQ4_9FUNG</name>